<reference evidence="1 2" key="1">
    <citation type="submission" date="2019-10" db="EMBL/GenBank/DDBJ databases">
        <authorList>
            <person name="Palmer J.M."/>
        </authorList>
    </citation>
    <scope>NUCLEOTIDE SEQUENCE [LARGE SCALE GENOMIC DNA]</scope>
    <source>
        <strain evidence="1 2">TWF506</strain>
    </source>
</reference>
<evidence type="ECO:0000313" key="1">
    <source>
        <dbReference type="EMBL" id="KAK6518060.1"/>
    </source>
</evidence>
<accession>A0AAN8NBF2</accession>
<evidence type="ECO:0000313" key="2">
    <source>
        <dbReference type="Proteomes" id="UP001307849"/>
    </source>
</evidence>
<sequence>MNCPRRYSFNHGSRRFSIQCLGGHNDDSISHYDPLRIMGRFLSGRGIMGIPPWFHGFVVDARFGGDVRDRCRCALAYIFPFTPPSIPSAVVRGGQGLVKDVMTFADVEFDDPNPLRSCNLGG</sequence>
<proteinExistence type="predicted"/>
<dbReference type="EMBL" id="JAVHJM010000002">
    <property type="protein sequence ID" value="KAK6518060.1"/>
    <property type="molecule type" value="Genomic_DNA"/>
</dbReference>
<protein>
    <submittedName>
        <fullName evidence="1">Uncharacterized protein</fullName>
    </submittedName>
</protein>
<comment type="caution">
    <text evidence="1">The sequence shown here is derived from an EMBL/GenBank/DDBJ whole genome shotgun (WGS) entry which is preliminary data.</text>
</comment>
<dbReference type="Proteomes" id="UP001307849">
    <property type="component" value="Unassembled WGS sequence"/>
</dbReference>
<keyword evidence="2" id="KW-1185">Reference proteome</keyword>
<gene>
    <name evidence="1" type="ORF">TWF506_005222</name>
</gene>
<name>A0AAN8NBF2_9PEZI</name>
<dbReference type="AlphaFoldDB" id="A0AAN8NBF2"/>
<organism evidence="1 2">
    <name type="scientific">Arthrobotrys conoides</name>
    <dbReference type="NCBI Taxonomy" id="74498"/>
    <lineage>
        <taxon>Eukaryota</taxon>
        <taxon>Fungi</taxon>
        <taxon>Dikarya</taxon>
        <taxon>Ascomycota</taxon>
        <taxon>Pezizomycotina</taxon>
        <taxon>Orbiliomycetes</taxon>
        <taxon>Orbiliales</taxon>
        <taxon>Orbiliaceae</taxon>
        <taxon>Arthrobotrys</taxon>
    </lineage>
</organism>